<evidence type="ECO:0000256" key="1">
    <source>
        <dbReference type="ARBA" id="ARBA00009085"/>
    </source>
</evidence>
<dbReference type="PROSITE" id="PS00973">
    <property type="entry name" value="USP_2"/>
    <property type="match status" value="1"/>
</dbReference>
<feature type="compositionally biased region" description="Low complexity" evidence="2">
    <location>
        <begin position="2519"/>
        <end position="2531"/>
    </location>
</feature>
<organism evidence="4 5">
    <name type="scientific">Anopheles dirus</name>
    <dbReference type="NCBI Taxonomy" id="7168"/>
    <lineage>
        <taxon>Eukaryota</taxon>
        <taxon>Metazoa</taxon>
        <taxon>Ecdysozoa</taxon>
        <taxon>Arthropoda</taxon>
        <taxon>Hexapoda</taxon>
        <taxon>Insecta</taxon>
        <taxon>Pterygota</taxon>
        <taxon>Neoptera</taxon>
        <taxon>Endopterygota</taxon>
        <taxon>Diptera</taxon>
        <taxon>Nematocera</taxon>
        <taxon>Culicoidea</taxon>
        <taxon>Culicidae</taxon>
        <taxon>Anophelinae</taxon>
        <taxon>Anopheles</taxon>
    </lineage>
</organism>
<feature type="compositionally biased region" description="Low complexity" evidence="2">
    <location>
        <begin position="741"/>
        <end position="750"/>
    </location>
</feature>
<dbReference type="PROSITE" id="PS50235">
    <property type="entry name" value="USP_3"/>
    <property type="match status" value="1"/>
</dbReference>
<feature type="compositionally biased region" description="Basic and acidic residues" evidence="2">
    <location>
        <begin position="113"/>
        <end position="132"/>
    </location>
</feature>
<feature type="domain" description="USP" evidence="3">
    <location>
        <begin position="2243"/>
        <end position="2710"/>
    </location>
</feature>
<dbReference type="Pfam" id="PF00443">
    <property type="entry name" value="UCH"/>
    <property type="match status" value="1"/>
</dbReference>
<dbReference type="GO" id="GO:0005634">
    <property type="term" value="C:nucleus"/>
    <property type="evidence" value="ECO:0007669"/>
    <property type="project" value="TreeGrafter"/>
</dbReference>
<dbReference type="VEuPathDB" id="VectorBase:ADIR005851"/>
<feature type="compositionally biased region" description="Low complexity" evidence="2">
    <location>
        <begin position="93"/>
        <end position="105"/>
    </location>
</feature>
<dbReference type="InterPro" id="IPR021905">
    <property type="entry name" value="DUF3517"/>
</dbReference>
<feature type="region of interest" description="Disordered" evidence="2">
    <location>
        <begin position="1482"/>
        <end position="1504"/>
    </location>
</feature>
<feature type="region of interest" description="Disordered" evidence="2">
    <location>
        <begin position="2856"/>
        <end position="2887"/>
    </location>
</feature>
<feature type="compositionally biased region" description="Basic and acidic residues" evidence="2">
    <location>
        <begin position="4459"/>
        <end position="4470"/>
    </location>
</feature>
<protein>
    <recommendedName>
        <fullName evidence="3">USP domain-containing protein</fullName>
    </recommendedName>
</protein>
<keyword evidence="5" id="KW-1185">Reference proteome</keyword>
<dbReference type="FunFam" id="3.90.70.10:FF:000022">
    <property type="entry name" value="Ubiquitin carboxyl-terminal hydrolase 24"/>
    <property type="match status" value="1"/>
</dbReference>
<feature type="region of interest" description="Disordered" evidence="2">
    <location>
        <begin position="4423"/>
        <end position="4489"/>
    </location>
</feature>
<reference evidence="4" key="2">
    <citation type="submission" date="2020-05" db="UniProtKB">
        <authorList>
            <consortium name="EnsemblMetazoa"/>
        </authorList>
    </citation>
    <scope>IDENTIFICATION</scope>
    <source>
        <strain evidence="4">WRAIR2</strain>
    </source>
</reference>
<dbReference type="Proteomes" id="UP000075884">
    <property type="component" value="Unassembled WGS sequence"/>
</dbReference>
<feature type="region of interest" description="Disordered" evidence="2">
    <location>
        <begin position="741"/>
        <end position="806"/>
    </location>
</feature>
<dbReference type="GO" id="GO:0016579">
    <property type="term" value="P:protein deubiquitination"/>
    <property type="evidence" value="ECO:0007669"/>
    <property type="project" value="InterPro"/>
</dbReference>
<dbReference type="CDD" id="cd02659">
    <property type="entry name" value="peptidase_C19C"/>
    <property type="match status" value="1"/>
</dbReference>
<dbReference type="Pfam" id="PF12030">
    <property type="entry name" value="DUF3517"/>
    <property type="match status" value="1"/>
</dbReference>
<feature type="region of interest" description="Disordered" evidence="2">
    <location>
        <begin position="548"/>
        <end position="588"/>
    </location>
</feature>
<name>A0A182NDY7_9DIPT</name>
<dbReference type="SUPFAM" id="SSF54001">
    <property type="entry name" value="Cysteine proteinases"/>
    <property type="match status" value="1"/>
</dbReference>
<dbReference type="InterPro" id="IPR050164">
    <property type="entry name" value="Peptidase_C19"/>
</dbReference>
<feature type="compositionally biased region" description="Low complexity" evidence="2">
    <location>
        <begin position="773"/>
        <end position="782"/>
    </location>
</feature>
<dbReference type="GO" id="GO:0004843">
    <property type="term" value="F:cysteine-type deubiquitinase activity"/>
    <property type="evidence" value="ECO:0007669"/>
    <property type="project" value="InterPro"/>
</dbReference>
<feature type="compositionally biased region" description="Low complexity" evidence="2">
    <location>
        <begin position="2491"/>
        <end position="2500"/>
    </location>
</feature>
<sequence>MCDVCSGFLNLLISYESRFNSGNDTDQPVFLQKREVETVLNYIQTWPNRQCMCCYRDVKNFERFNLVVQGLICLTVFQLKNIRKLLAQNQLQASSGSGQPSSGAPETVSSENDLTKEANKIEDANEGNDKTGADVQDQCRTQSANTPGPGKPELTSKDGTVNAESDKRGATLSGAETETTLSSSERQQQLSSATNQPGLEEVWTLLDVEKLLILVSKVYLLNFPLYVAYKHGVHTRMEEVSPQEVQSLSLFCDLHETEISAFLLRNVSLFCNYAGFEAMMHCFDQPGLPVSTAHAITAASSNIKLWINYRSTVQLFIPLRVKVLQYMCRLSDQDLRSPATKSMADFMWTAIKDPFDSQITFDTEGLALAFKYFTSSTLTMRLAGMAQINAHINMFNDICTSETVSEVEAVGLKLASWLSENQIISHLFGPNLHVEVIKQSHIVLNFLAVENQITEEHITLMWQAAQLKHCSKTIYDILPSLVKNLAPKPATHLYSLLCRLDPKEHTEQSIYIASALTKLIWMRDCSRQTLIDMSKSAGATINDIATGRTDYNELPSSSENSVSVDGTNSEDEHPEDDSSDPDVPSVAPVVVAGGHKSAGSILALGPDREGESDNGAPPCKQARHKMCCDETADDSIKVEPDVYEVHQRMKEKIRVPLITRSIAVFNEDATSSDECIDVDEAFLMRKKLRKKRRKISGLTRKELQELHESVSDVEDSDLLAAMLPDSDCSDNNLPTSVLRHIQQQHEQQQQHQHKIQQQHKNQQQEGQQEKQQQHQQHQQQQHQQHHHHHHQHHQGGRGPLGPGMVGINEREQMMGRTGNSLMGPVGSLNDDVSSFMGAMGDGRLINFLNAADAADHDGSCSSPMSNKSEKNMADFDDEDSPCEEELAQLAARAESLHQGFPLPRPRSIGSVAGPSPLRAAGAAGMGLMKHSPGLHCMVVSNNGAQKMGKGASTKTKDILQATAMAAASAGPVSSMMIGTPYRFPDVCQPGNTLLWDLLQDDKIGQLGESIALEAEKVLGTLLCFHTDKHIRTRFIEGCLQNLAENRSVVTSLKLLPKLFASFQQFRDVTTHQVVLWSERQHRMMFHFFNNLKHYSASVRCVGVSGVQSDTAGQSETMSPLYTHVTQIQVRLQFLTSVFSDVGSPRSFRLTLNQVDSLWACLANDTECSDCLFSWLQAQVKGGDTHALGLNAIQHLYMKRLSELKPEGISMVALGLFQQLFTLGREELFGQSMDGGEQQQRDRETDTVGMEHLWKIALRATNTDVSLSAIQYINTYYMEKQLKYEHQFVAQCMNHLSQAVEELNQHSDNNGPATEYALLCVQRALMLLNTHLDTFRRRYAYHLRRWALEGQEIGTHSALRTEGPGPPIRIVVQPAGVPDKSFLNMHASDLVADLKAEIAKWWEKIQTATPVKAVVTSSNVSTANSGEPKTSAGSPAPVLGLLLNDGPLRIITQGQEITSEYDERSLADVGFKDNQMVYVSLGGRSGRRREQSENPAMQSPPPRDCLPTLLLLKPPYFEQLFRLMQTLGDMKISTMGERCQPNTKAQLLSRRVWDILAMLPTCPSFFSTLKNLSFKEKEKENNGEPNRSEPIAKEIDPLLDGCYTLEEILDPYNLQKFMYALHIVESLCKSKFVGTCCDSATGGNGAGLTRVKGAIPYSEGSGNRGSVGMAGTSSKTLSVKNQLKLKISSSKSLKMQQQSCPSTAGSSSSKSPSKGKRLDFAPTSPGGPGIAKPTPLFNDDDRSVVLSCEKEKEIQYVENKENVSSTGKPDRELRLDEAHQQTIENDLKHSPTASVENVSQQTQQLLQVRGVDESKKHMDDSYESGIASTSTPRGVVDWSVEFMRCGGLAHLYRIFLSGVLQKSSDGSDENELDEWRHDCLASLLRILCLLGMDEPKSTEVEGNAILIPPLNRETLALFEPRPTLERLASILNEESLPVNPNLFKTGLFGRPQVIHYAMNLLVCYAHSCKDVRRMLWTIEANSYWLQLLILDDPEPAVRREACAALYRLCLGNAQTYYELMAPLLSKLVALLPQAENMKPQALLGTAGVAGLYGALLAAAGDEGKEPYGPACRDYFWLLCRLVDALSPELLRGNVGIDDEQHPRDAIGLDTMCQQVARSILDRDYLESRHGSPDDGLFGLLNLMANLLKFDPAFKYSVVGQEFMISVFCCLFELPSPEDREKPKCKSHAARAAAYDLLVEMCRNAPKNYLLLHGKLMQQHRAGPHSPYPWDYWPQDEGRSECGYVGLTNLGATCYMASCIQHLFMTPQTRDAILSISTDAPQKHKATLVELQRMFAYLMESERKAYCPRSFCRVYQMDHQPLNTGEQKDMAEFFIDLVSKLEEMTPDLKSLVKRIFCGVISNNVVSLDCGHVSRTLEEFYTVRCQVADMRNLHESLDEVTVKDTLEGDNMYTCSQCGKKVRAEKRACFKKLPQILCFNTMRYTFNMVTMLKEKVNTHFSFPMRLDMSGYVEKTLMPHHYQEEKRKSQMRRSNSRNVSESSTSGDANLAGASMTSQPGAAVSDDSSSNTSTSSTGVMSAGSEYNVGENSSKNNGTTSSEKPKCENLKMKTISDGIKYQPPTSKHQETTNGNLSDSSNGDLQRQQQTMDEEESEDFNENYEYDLVGVTVHTGNADGGHYYSFIKERNEDGDPNHQERWFLFNDAEVKLFDSSQIAAECFGGEMTSKTYDSVAEKYLDFSFEKTNSAYMLFYEWRSNKGKNVQRDQVEQQQAAAASCSTRKRSSVAADSNVDSDINSASTSLTDADLPKITIKSSIISDRAVSSRQQELLLSLPKESIAVPAITVNPSTEKSLTVAAQSSLNPVDTSFSLKPSLQVAVSPTSQQQPCNAVSEFSTKALSSKIGSATPATSEEQPPSSQGQLRENNAPASDDAARLELASNERDQETEKFIQQPSEVAKQSKNLIKCDIDTKHASTARTLLTASSQQQDVEPVGTRVVSPAPTIASAASTASLSPASTASTISVTSAALAPAVAALSAAGSSAIHPLIAPLAGSSIASTSASTSCIGVSGTTPSSVMAFQGTTSSAKSSAASAALLHGVVSDSSPSSYSSISSLSALTATVGGNIALPMAAVVGSTPVGSAGSSFNAATSHVVLQSSSSSSSSASPGCSSGSASASASSSSGMVMVNRISHSNKRLRHRPLSKELEEWIWQDNRHFLQDRNIFEHTYFNFMWQICGHIPQSLLALPDITCIAAQLSVSFFIETFIHAKEKPTMVLWVELLTKQFNASQEACEWFLSHMSAEPWWPVQVLIQCPNQMVRQMFQRLVIHVIQRLRQSHCSLYLKAETDIDGNEIIGNVSCVTRFIKSLIMLMEHGAKAHSRHLSEFFSLLYEFSRMGEEEALFLLRINVIRSVADFYLGHKGQDCIDANSDNEENSSDEALTVDKSRPASLDKMIALVASLVERSRGPDLRLHLSARDYNAIAGGKGFPFLYQQIKDNINPQQTRHLIHALCRCDERLASQIIAMLFTAVTKHTELCGPFFKLITLLTESSGGPPGLPCFSQLVLQRVWDAAEYCPQSALDWLAVQAPRNKIVHNWILQSADSWVERFLLAHGNARVRNAAAYLLVCLVPSQSFRNNYRATSHHKLSIHVFQQREISCEAQLILHTILNLLLLLLRSSRNYTDINVHGTSKLTAYFNLLTYCLVSKTEKLMVGPHLRALWDLFHPRLSEPAVPAHHNKQALLAFWYQATMDCPENASLVANCPDITRNIAFNYILADHDDTEIVTYNRAMLPVYYGLLRMCCQQSRLLTRQLAAHQNLQWAFKNITPHPTQYPLAVDELFRLMTLFAQRHPDASEAEQRDVTIFRRTTLTAYLNGLDARVSWGTLIAALRILIENDDDRLYVVLNGGITLCFDALHTLHSMYHEATACHVFGDLQELLTEVILLISTLRASSREQKKRPQPTLMKGLPDAVRRLATLLNTFNPPEMRNLALEVLKELVKCAPPDIISTVLVPLLTSCHAPHVHHLIQQAASTTNAVTVASSSATASTGTSSFGPLGSYFPRRGVKAAWPPVSKNTPRPPKAMIQMNIPQSQICEKGLDKDFDLALELFYRPYHEFLDIMFRVAVTSNHFTEPLVHLSLLTGIEAVVLHFNIFAKFWVGIYNNKTTHRYAEMLIKNPLLIDYIDNILRDERLSLNDPIIANFIEIYYPKIKSRLVVPRLLDSICQLLPDKSNLEDICGDLQAIRIIGQRTGIPSTAKTALQHSLHAVLTKFKDEIYSDEEVPTKKRKVTVPHITIHPVVRSPSTVGSCDASSASKLQEKGHPTMLPVANQSISEDLSSTSTARLKDTVPPSIEITVQSKTGASSDSGGMMKPDFSTEKIASTTVAGASTISAVPDTGSMADIKQQLHVIENRDQSSTTKSIEAGECSNKTIGPTAVEAKSTIDQNQKQQEQYLRNLVKDIESHIELIFECLDDDDGNNEDNAVQQQHEQPEEREDEMRTKAAASAASSEDREEQKDKLVVVDGNAGSKTVESATTTLSESATWQKVGDGSPIHRPIKMAKKTIVRDTKGMTEAAICELDPHSQEESKSAEPAVIDG</sequence>
<dbReference type="GO" id="GO:0005829">
    <property type="term" value="C:cytosol"/>
    <property type="evidence" value="ECO:0007669"/>
    <property type="project" value="TreeGrafter"/>
</dbReference>
<dbReference type="PANTHER" id="PTHR24006">
    <property type="entry name" value="UBIQUITIN CARBOXYL-TERMINAL HYDROLASE"/>
    <property type="match status" value="1"/>
</dbReference>
<proteinExistence type="inferred from homology"/>
<feature type="compositionally biased region" description="Polar residues" evidence="2">
    <location>
        <begin position="554"/>
        <end position="567"/>
    </location>
</feature>
<feature type="compositionally biased region" description="Polar residues" evidence="2">
    <location>
        <begin position="2543"/>
        <end position="2555"/>
    </location>
</feature>
<dbReference type="Gene3D" id="3.90.70.10">
    <property type="entry name" value="Cysteine proteinases"/>
    <property type="match status" value="1"/>
</dbReference>
<evidence type="ECO:0000259" key="3">
    <source>
        <dbReference type="PROSITE" id="PS50235"/>
    </source>
</evidence>
<feature type="compositionally biased region" description="Polar residues" evidence="2">
    <location>
        <begin position="2856"/>
        <end position="2882"/>
    </location>
</feature>
<dbReference type="EnsemblMetazoa" id="ADIR005851-RA">
    <property type="protein sequence ID" value="ADIR005851-PA"/>
    <property type="gene ID" value="ADIR005851"/>
</dbReference>
<comment type="similarity">
    <text evidence="1">Belongs to the peptidase C19 family.</text>
</comment>
<feature type="compositionally biased region" description="Acidic residues" evidence="2">
    <location>
        <begin position="568"/>
        <end position="580"/>
    </location>
</feature>
<reference evidence="5" key="1">
    <citation type="submission" date="2013-03" db="EMBL/GenBank/DDBJ databases">
        <title>The Genome Sequence of Anopheles dirus WRAIR2.</title>
        <authorList>
            <consortium name="The Broad Institute Genomics Platform"/>
            <person name="Neafsey D.E."/>
            <person name="Walton C."/>
            <person name="Walker B."/>
            <person name="Young S.K."/>
            <person name="Zeng Q."/>
            <person name="Gargeya S."/>
            <person name="Fitzgerald M."/>
            <person name="Haas B."/>
            <person name="Abouelleil A."/>
            <person name="Allen A.W."/>
            <person name="Alvarado L."/>
            <person name="Arachchi H.M."/>
            <person name="Berlin A.M."/>
            <person name="Chapman S.B."/>
            <person name="Gainer-Dewar J."/>
            <person name="Goldberg J."/>
            <person name="Griggs A."/>
            <person name="Gujja S."/>
            <person name="Hansen M."/>
            <person name="Howarth C."/>
            <person name="Imamovic A."/>
            <person name="Ireland A."/>
            <person name="Larimer J."/>
            <person name="McCowan C."/>
            <person name="Murphy C."/>
            <person name="Pearson M."/>
            <person name="Poon T.W."/>
            <person name="Priest M."/>
            <person name="Roberts A."/>
            <person name="Saif S."/>
            <person name="Shea T."/>
            <person name="Sisk P."/>
            <person name="Sykes S."/>
            <person name="Wortman J."/>
            <person name="Nusbaum C."/>
            <person name="Birren B."/>
        </authorList>
    </citation>
    <scope>NUCLEOTIDE SEQUENCE [LARGE SCALE GENOMIC DNA]</scope>
    <source>
        <strain evidence="5">WRAIR2</strain>
    </source>
</reference>
<feature type="region of interest" description="Disordered" evidence="2">
    <location>
        <begin position="93"/>
        <end position="195"/>
    </location>
</feature>
<dbReference type="InterPro" id="IPR018200">
    <property type="entry name" value="USP_CS"/>
</dbReference>
<feature type="compositionally biased region" description="Basic residues" evidence="2">
    <location>
        <begin position="783"/>
        <end position="795"/>
    </location>
</feature>
<dbReference type="InterPro" id="IPR038765">
    <property type="entry name" value="Papain-like_cys_pep_sf"/>
</dbReference>
<dbReference type="PROSITE" id="PS00972">
    <property type="entry name" value="USP_1"/>
    <property type="match status" value="1"/>
</dbReference>
<evidence type="ECO:0000313" key="5">
    <source>
        <dbReference type="Proteomes" id="UP000075884"/>
    </source>
</evidence>
<evidence type="ECO:0000313" key="4">
    <source>
        <dbReference type="EnsemblMetazoa" id="ADIR005851-PA"/>
    </source>
</evidence>
<feature type="compositionally biased region" description="Polar residues" evidence="2">
    <location>
        <begin position="2576"/>
        <end position="2603"/>
    </location>
</feature>
<feature type="region of interest" description="Disordered" evidence="2">
    <location>
        <begin position="2477"/>
        <end position="2611"/>
    </location>
</feature>
<dbReference type="STRING" id="7168.A0A182NDY7"/>
<dbReference type="SUPFAM" id="SSF48371">
    <property type="entry name" value="ARM repeat"/>
    <property type="match status" value="2"/>
</dbReference>
<evidence type="ECO:0000256" key="2">
    <source>
        <dbReference type="SAM" id="MobiDB-lite"/>
    </source>
</evidence>
<feature type="region of interest" description="Disordered" evidence="2">
    <location>
        <begin position="1688"/>
        <end position="1739"/>
    </location>
</feature>
<dbReference type="InterPro" id="IPR028889">
    <property type="entry name" value="USP"/>
</dbReference>
<feature type="compositionally biased region" description="Low complexity" evidence="2">
    <location>
        <begin position="170"/>
        <end position="193"/>
    </location>
</feature>
<feature type="compositionally biased region" description="Low complexity" evidence="2">
    <location>
        <begin position="1688"/>
        <end position="1711"/>
    </location>
</feature>
<dbReference type="PANTHER" id="PTHR24006:SF943">
    <property type="entry name" value="UBIQUITIN CARBOXYL-TERMINAL HYDROLASE PUF"/>
    <property type="match status" value="1"/>
</dbReference>
<dbReference type="InterPro" id="IPR001394">
    <property type="entry name" value="Peptidase_C19_UCH"/>
</dbReference>
<feature type="region of interest" description="Disordered" evidence="2">
    <location>
        <begin position="859"/>
        <end position="878"/>
    </location>
</feature>
<accession>A0A182NDY7</accession>
<feature type="compositionally biased region" description="Low complexity" evidence="2">
    <location>
        <begin position="4480"/>
        <end position="4489"/>
    </location>
</feature>
<dbReference type="InterPro" id="IPR016024">
    <property type="entry name" value="ARM-type_fold"/>
</dbReference>